<evidence type="ECO:0000256" key="1">
    <source>
        <dbReference type="SAM" id="Phobius"/>
    </source>
</evidence>
<accession>A0A430A2S9</accession>
<proteinExistence type="predicted"/>
<gene>
    <name evidence="2" type="ORF">CBF37_01525</name>
</gene>
<feature type="transmembrane region" description="Helical" evidence="1">
    <location>
        <begin position="62"/>
        <end position="82"/>
    </location>
</feature>
<reference evidence="2 3" key="1">
    <citation type="submission" date="2017-05" db="EMBL/GenBank/DDBJ databases">
        <title>Vagococcus spp. assemblies.</title>
        <authorList>
            <person name="Gulvik C.A."/>
        </authorList>
    </citation>
    <scope>NUCLEOTIDE SEQUENCE [LARGE SCALE GENOMIC DNA]</scope>
    <source>
        <strain evidence="2 3">SS1995</strain>
    </source>
</reference>
<evidence type="ECO:0000313" key="2">
    <source>
        <dbReference type="EMBL" id="RSU00717.1"/>
    </source>
</evidence>
<sequence length="89" mass="10113">MKKKQNSRLGISTRKEQLEISLNNISSTMILKKYEVLRMFFGSFVFSSIIYCGLKFSPDRISINFITILSLFGVKISCVLLLSSGVRIN</sequence>
<keyword evidence="1" id="KW-0472">Membrane</keyword>
<organism evidence="2 3">
    <name type="scientific">Vagococcus vulneris</name>
    <dbReference type="NCBI Taxonomy" id="1977869"/>
    <lineage>
        <taxon>Bacteria</taxon>
        <taxon>Bacillati</taxon>
        <taxon>Bacillota</taxon>
        <taxon>Bacilli</taxon>
        <taxon>Lactobacillales</taxon>
        <taxon>Enterococcaceae</taxon>
        <taxon>Vagococcus</taxon>
    </lineage>
</organism>
<name>A0A430A2S9_9ENTE</name>
<protein>
    <submittedName>
        <fullName evidence="2">Uncharacterized protein</fullName>
    </submittedName>
</protein>
<evidence type="ECO:0000313" key="3">
    <source>
        <dbReference type="Proteomes" id="UP000287857"/>
    </source>
</evidence>
<feature type="transmembrane region" description="Helical" evidence="1">
    <location>
        <begin position="36"/>
        <end position="56"/>
    </location>
</feature>
<dbReference type="EMBL" id="NGJS01000001">
    <property type="protein sequence ID" value="RSU00717.1"/>
    <property type="molecule type" value="Genomic_DNA"/>
</dbReference>
<keyword evidence="1" id="KW-1133">Transmembrane helix</keyword>
<dbReference type="RefSeq" id="WP_125982955.1">
    <property type="nucleotide sequence ID" value="NZ_NGJS01000001.1"/>
</dbReference>
<dbReference type="AlphaFoldDB" id="A0A430A2S9"/>
<keyword evidence="1" id="KW-0812">Transmembrane</keyword>
<keyword evidence="3" id="KW-1185">Reference proteome</keyword>
<dbReference type="Proteomes" id="UP000287857">
    <property type="component" value="Unassembled WGS sequence"/>
</dbReference>
<comment type="caution">
    <text evidence="2">The sequence shown here is derived from an EMBL/GenBank/DDBJ whole genome shotgun (WGS) entry which is preliminary data.</text>
</comment>